<protein>
    <submittedName>
        <fullName evidence="1">Uncharacterized protein</fullName>
    </submittedName>
</protein>
<evidence type="ECO:0000313" key="1">
    <source>
        <dbReference type="EMBL" id="NUU64296.1"/>
    </source>
</evidence>
<reference evidence="1" key="1">
    <citation type="submission" date="2020-06" db="EMBL/GenBank/DDBJ databases">
        <title>Paenibacillus sp. nov., isolated from soil.</title>
        <authorList>
            <person name="Seo Y.L."/>
        </authorList>
    </citation>
    <scope>NUCLEOTIDE SEQUENCE [LARGE SCALE GENOMIC DNA]</scope>
    <source>
        <strain evidence="1">JW14</strain>
    </source>
</reference>
<dbReference type="EMBL" id="JABWCS010000221">
    <property type="protein sequence ID" value="NUU64296.1"/>
    <property type="molecule type" value="Genomic_DNA"/>
</dbReference>
<keyword evidence="2" id="KW-1185">Reference proteome</keyword>
<accession>A0A850EUM6</accession>
<dbReference type="AlphaFoldDB" id="A0A850EUM6"/>
<dbReference type="RefSeq" id="WP_175374620.1">
    <property type="nucleotide sequence ID" value="NZ_JABWCS010000221.1"/>
</dbReference>
<comment type="caution">
    <text evidence="1">The sequence shown here is derived from an EMBL/GenBank/DDBJ whole genome shotgun (WGS) entry which is preliminary data.</text>
</comment>
<organism evidence="1 2">
    <name type="scientific">Paenibacillus agri</name>
    <dbReference type="NCBI Taxonomy" id="2744309"/>
    <lineage>
        <taxon>Bacteria</taxon>
        <taxon>Bacillati</taxon>
        <taxon>Bacillota</taxon>
        <taxon>Bacilli</taxon>
        <taxon>Bacillales</taxon>
        <taxon>Paenibacillaceae</taxon>
        <taxon>Paenibacillus</taxon>
    </lineage>
</organism>
<proteinExistence type="predicted"/>
<sequence length="161" mass="18808">MELDKAICSSIGNYEHALTKGNKYKILDEKEEMIRIVGDHGRRVWINKYYFYFNDEEVLILTDWKFDDDVETTEFIEMSLTFNDRVKRWCIITTPDKLKQYFARQEPELPGIHIGHMIIVQRIDVDTVNAFLRQMDNQGELLKASLPLGEGSEDEDISGSL</sequence>
<name>A0A850EUM6_9BACL</name>
<evidence type="ECO:0000313" key="2">
    <source>
        <dbReference type="Proteomes" id="UP000564806"/>
    </source>
</evidence>
<dbReference type="Proteomes" id="UP000564806">
    <property type="component" value="Unassembled WGS sequence"/>
</dbReference>
<gene>
    <name evidence="1" type="ORF">HPT30_28480</name>
</gene>